<protein>
    <submittedName>
        <fullName evidence="3">Universal stress protein</fullName>
    </submittedName>
</protein>
<sequence length="280" mass="32408">MYIRFLVPINFEPYTINAINYCLLLAQKFQSEITLLHAYTPYLEEDQNDEPYNYPKITSQQEAGNELEKIKQQAIADSLSEGIIIKTKIIEGYPEDAIPEFCNSYHPDLVIMGTKSKGETIKELLGSVTLDIINSIHFPVLAVPKDYDLNLNKLQNILFLTDFCQCEYTSLHKLIRLIMSFDTMIHSVQYCNGGKEKADIDLLNEYAEYCTSTYRNQRMQSEYIYGEDILQAANEYIKNTDIDLLAITRKKRNIISKLLHPSLTKTMLFNVDIPMLFFHQ</sequence>
<evidence type="ECO:0000259" key="2">
    <source>
        <dbReference type="Pfam" id="PF00582"/>
    </source>
</evidence>
<organism evidence="3 4">
    <name type="scientific">Plebeiibacterium marinum</name>
    <dbReference type="NCBI Taxonomy" id="2992111"/>
    <lineage>
        <taxon>Bacteria</taxon>
        <taxon>Pseudomonadati</taxon>
        <taxon>Bacteroidota</taxon>
        <taxon>Bacteroidia</taxon>
        <taxon>Marinilabiliales</taxon>
        <taxon>Marinilabiliaceae</taxon>
        <taxon>Plebeiibacterium</taxon>
    </lineage>
</organism>
<dbReference type="InterPro" id="IPR006015">
    <property type="entry name" value="Universal_stress_UspA"/>
</dbReference>
<reference evidence="3" key="1">
    <citation type="submission" date="2022-10" db="EMBL/GenBank/DDBJ databases">
        <authorList>
            <person name="Yu W.X."/>
        </authorList>
    </citation>
    <scope>NUCLEOTIDE SEQUENCE</scope>
    <source>
        <strain evidence="3">D04</strain>
    </source>
</reference>
<dbReference type="RefSeq" id="WP_301199977.1">
    <property type="nucleotide sequence ID" value="NZ_JAPDPI010000025.1"/>
</dbReference>
<dbReference type="Pfam" id="PF00582">
    <property type="entry name" value="Usp"/>
    <property type="match status" value="1"/>
</dbReference>
<dbReference type="PANTHER" id="PTHR46268:SF6">
    <property type="entry name" value="UNIVERSAL STRESS PROTEIN UP12"/>
    <property type="match status" value="1"/>
</dbReference>
<comment type="caution">
    <text evidence="3">The sequence shown here is derived from an EMBL/GenBank/DDBJ whole genome shotgun (WGS) entry which is preliminary data.</text>
</comment>
<gene>
    <name evidence="3" type="ORF">OM074_12730</name>
</gene>
<comment type="similarity">
    <text evidence="1">Belongs to the universal stress protein A family.</text>
</comment>
<dbReference type="InterPro" id="IPR006016">
    <property type="entry name" value="UspA"/>
</dbReference>
<evidence type="ECO:0000313" key="3">
    <source>
        <dbReference type="EMBL" id="MCW3806492.1"/>
    </source>
</evidence>
<dbReference type="InterPro" id="IPR014729">
    <property type="entry name" value="Rossmann-like_a/b/a_fold"/>
</dbReference>
<name>A0AAE3MGB6_9BACT</name>
<dbReference type="Proteomes" id="UP001207408">
    <property type="component" value="Unassembled WGS sequence"/>
</dbReference>
<evidence type="ECO:0000313" key="4">
    <source>
        <dbReference type="Proteomes" id="UP001207408"/>
    </source>
</evidence>
<dbReference type="AlphaFoldDB" id="A0AAE3MGB6"/>
<dbReference type="EMBL" id="JAPDPI010000025">
    <property type="protein sequence ID" value="MCW3806492.1"/>
    <property type="molecule type" value="Genomic_DNA"/>
</dbReference>
<dbReference type="CDD" id="cd00293">
    <property type="entry name" value="USP-like"/>
    <property type="match status" value="1"/>
</dbReference>
<feature type="domain" description="UspA" evidence="2">
    <location>
        <begin position="1"/>
        <end position="144"/>
    </location>
</feature>
<dbReference type="PRINTS" id="PR01438">
    <property type="entry name" value="UNVRSLSTRESS"/>
</dbReference>
<proteinExistence type="inferred from homology"/>
<accession>A0AAE3MGB6</accession>
<dbReference type="PANTHER" id="PTHR46268">
    <property type="entry name" value="STRESS RESPONSE PROTEIN NHAX"/>
    <property type="match status" value="1"/>
</dbReference>
<evidence type="ECO:0000256" key="1">
    <source>
        <dbReference type="ARBA" id="ARBA00008791"/>
    </source>
</evidence>
<dbReference type="Gene3D" id="3.40.50.620">
    <property type="entry name" value="HUPs"/>
    <property type="match status" value="2"/>
</dbReference>
<dbReference type="SUPFAM" id="SSF52402">
    <property type="entry name" value="Adenine nucleotide alpha hydrolases-like"/>
    <property type="match status" value="2"/>
</dbReference>
<keyword evidence="4" id="KW-1185">Reference proteome</keyword>